<keyword evidence="3" id="KW-1185">Reference proteome</keyword>
<proteinExistence type="predicted"/>
<organism evidence="2 3">
    <name type="scientific">Ficus carica</name>
    <name type="common">Common fig</name>
    <dbReference type="NCBI Taxonomy" id="3494"/>
    <lineage>
        <taxon>Eukaryota</taxon>
        <taxon>Viridiplantae</taxon>
        <taxon>Streptophyta</taxon>
        <taxon>Embryophyta</taxon>
        <taxon>Tracheophyta</taxon>
        <taxon>Spermatophyta</taxon>
        <taxon>Magnoliopsida</taxon>
        <taxon>eudicotyledons</taxon>
        <taxon>Gunneridae</taxon>
        <taxon>Pentapetalae</taxon>
        <taxon>rosids</taxon>
        <taxon>fabids</taxon>
        <taxon>Rosales</taxon>
        <taxon>Moraceae</taxon>
        <taxon>Ficeae</taxon>
        <taxon>Ficus</taxon>
    </lineage>
</organism>
<dbReference type="Proteomes" id="UP001187192">
    <property type="component" value="Unassembled WGS sequence"/>
</dbReference>
<sequence>MFLKLEEAHARKEKYPQTRHHSHPIAAEIAPNRLCVTIADSGAFSRAASALRQLCRLPCARAHRLGRALVFFAEHLRHGSQWTPSARYVFQLPNASPRGCAQ</sequence>
<dbReference type="AlphaFoldDB" id="A0AA88AQP7"/>
<feature type="region of interest" description="Disordered" evidence="1">
    <location>
        <begin position="1"/>
        <end position="23"/>
    </location>
</feature>
<accession>A0AA88AQP7</accession>
<protein>
    <submittedName>
        <fullName evidence="2">Uncharacterized protein</fullName>
    </submittedName>
</protein>
<evidence type="ECO:0000256" key="1">
    <source>
        <dbReference type="SAM" id="MobiDB-lite"/>
    </source>
</evidence>
<evidence type="ECO:0000313" key="2">
    <source>
        <dbReference type="EMBL" id="GMN44826.1"/>
    </source>
</evidence>
<gene>
    <name evidence="2" type="ORF">TIFTF001_014015</name>
</gene>
<dbReference type="EMBL" id="BTGU01000019">
    <property type="protein sequence ID" value="GMN44826.1"/>
    <property type="molecule type" value="Genomic_DNA"/>
</dbReference>
<comment type="caution">
    <text evidence="2">The sequence shown here is derived from an EMBL/GenBank/DDBJ whole genome shotgun (WGS) entry which is preliminary data.</text>
</comment>
<name>A0AA88AQP7_FICCA</name>
<reference evidence="2" key="1">
    <citation type="submission" date="2023-07" db="EMBL/GenBank/DDBJ databases">
        <title>draft genome sequence of fig (Ficus carica).</title>
        <authorList>
            <person name="Takahashi T."/>
            <person name="Nishimura K."/>
        </authorList>
    </citation>
    <scope>NUCLEOTIDE SEQUENCE</scope>
</reference>
<feature type="compositionally biased region" description="Basic and acidic residues" evidence="1">
    <location>
        <begin position="1"/>
        <end position="16"/>
    </location>
</feature>
<evidence type="ECO:0000313" key="3">
    <source>
        <dbReference type="Proteomes" id="UP001187192"/>
    </source>
</evidence>